<evidence type="ECO:0000256" key="19">
    <source>
        <dbReference type="SAM" id="Phobius"/>
    </source>
</evidence>
<evidence type="ECO:0000259" key="20">
    <source>
        <dbReference type="Pfam" id="PF04535"/>
    </source>
</evidence>
<dbReference type="SUPFAM" id="SSF51621">
    <property type="entry name" value="Phosphoenolpyruvate/pyruvate domain"/>
    <property type="match status" value="1"/>
</dbReference>
<accession>A0ABS8T434</accession>
<evidence type="ECO:0000313" key="21">
    <source>
        <dbReference type="EMBL" id="MCD7466145.1"/>
    </source>
</evidence>
<dbReference type="InterPro" id="IPR033129">
    <property type="entry name" value="PEPCASE_His_AS"/>
</dbReference>
<evidence type="ECO:0000256" key="15">
    <source>
        <dbReference type="ARBA" id="ARBA00048995"/>
    </source>
</evidence>
<keyword evidence="22" id="KW-1185">Reference proteome</keyword>
<evidence type="ECO:0000256" key="13">
    <source>
        <dbReference type="ARBA" id="ARBA00023239"/>
    </source>
</evidence>
<dbReference type="EMBL" id="JACEIK010001114">
    <property type="protein sequence ID" value="MCD7466145.1"/>
    <property type="molecule type" value="Genomic_DNA"/>
</dbReference>
<keyword evidence="13" id="KW-0456">Lyase</keyword>
<keyword evidence="11 19" id="KW-1133">Transmembrane helix</keyword>
<feature type="active site" evidence="17">
    <location>
        <position position="838"/>
    </location>
</feature>
<evidence type="ECO:0000256" key="4">
    <source>
        <dbReference type="ARBA" id="ARBA00008346"/>
    </source>
</evidence>
<comment type="similarity">
    <text evidence="4">Belongs to the PEPCase type 1 family.</text>
</comment>
<dbReference type="InterPro" id="IPR022805">
    <property type="entry name" value="PEP_COase_bac/pln-type"/>
</dbReference>
<evidence type="ECO:0000256" key="8">
    <source>
        <dbReference type="ARBA" id="ARBA00022553"/>
    </source>
</evidence>
<evidence type="ECO:0000256" key="1">
    <source>
        <dbReference type="ARBA" id="ARBA00001946"/>
    </source>
</evidence>
<keyword evidence="7" id="KW-1003">Cell membrane</keyword>
<dbReference type="InterPro" id="IPR018129">
    <property type="entry name" value="PEP_COase_Lys_AS"/>
</dbReference>
<dbReference type="InterPro" id="IPR006702">
    <property type="entry name" value="CASP_dom"/>
</dbReference>
<evidence type="ECO:0000256" key="14">
    <source>
        <dbReference type="ARBA" id="ARBA00023300"/>
    </source>
</evidence>
<comment type="cofactor">
    <cofactor evidence="1">
        <name>Mg(2+)</name>
        <dbReference type="ChEBI" id="CHEBI:18420"/>
    </cofactor>
</comment>
<sequence>MAPLPTTTIPPFVGLIVRVLTFICLLISLILIATNTHTTSTDYGDVKIKFKDFYAYRYLISTVVVGMAYTLLQAAFSIFHVSTGNRLGGEGFCLFDFYGDKFISYFLATGAAASFGMTQDLKQFEGIDQLKEISFQGFEDDCRLLQSLLNDVLHREVGPQFMEKVERTRVLAQGACNMRMAGIEDTAELLEKQLASELSKMTLEEALALARTFSHYLNLMGIAETHHRVRKARGVAQLSKSCDDIFNHLLQSGVPPDQLYDTVCKQVVEIVLTAHPTQINRRTLQYKHIRIAHLLEYNDRPDLGIEDREMLIEDLVREMTSIWQTDELRRHKPTPVDEARAGLHIVEQTLWKAVPHYLRRVSNALRKHTGRPLPLTCTPIRFGSWMGGDRDGNPNVTAKVTKDVSLLSRWMAIDLYVREVDSLRFELSMNQCSERFARLAHEILEKGNTSDDHLDSWSHSSNWSQSKHQGQHAPPFPTQLPTGADLPSCTECSDVESHYPRLALPGTEFIPLKNQDGQTDSKVGPLAGDSSKNTEKAYGNGNITPRSASLSANQLLQRKLFAESQVGRASFQKLLEPSSSQRPGIAPYRIVLGDVKEKLLKTRKRLELLLEDLPCDHDPWDYYETSDQLLEPLLLCYDSLQSCGSGVLADGRLADLIRRVATFGMVLMKLDLRQESGRHSEALDAITKYLDMGTYSEWDEEQKLDFLIKELKGKRPLVPPTIEVPPDVKEVLDTFKVAAELGSDSLGAYVISMASNASDVLAVELLQKDARLAVAGELGRPCPGGTLRVVPLFETVKDLREAGSVIRRLLSIDWYRDHIIKNHNGHQEVMVGYSDSGKDAGRFTAAWELYKAQEDVVAACNDYGIKVTLFHGRGGSIGRGGGPTYLAIQSQPPGSVMGTLRSTEQGEMVQAKFGLPQMAVRQLEIYTTAVLLATLRPPQPPREQKWRNLMDDISHLSCKSYRSTVYENPEFLAYFHEATPQAELGFLNIGSRPTRRKSSGGIGQLRAIPWIFAWTQTRFVLPAWLGVGAGLKGICDRGHTEDLRAMYREWPFFQSTVDLIEMVLGKADIPIAKHYDDVLVSETRRELGAEMRRELLTTGHYVLLVTGHEKLSANNRSLRRLIESRLPYLNPMNILQVEILKRLRRDEDNNKLRDALLITINGIAAGMRNTG</sequence>
<dbReference type="PROSITE" id="PS00781">
    <property type="entry name" value="PEPCASE_1"/>
    <property type="match status" value="1"/>
</dbReference>
<reference evidence="21 22" key="1">
    <citation type="journal article" date="2021" name="BMC Genomics">
        <title>Datura genome reveals duplications of psychoactive alkaloid biosynthetic genes and high mutation rate following tissue culture.</title>
        <authorList>
            <person name="Rajewski A."/>
            <person name="Carter-House D."/>
            <person name="Stajich J."/>
            <person name="Litt A."/>
        </authorList>
    </citation>
    <scope>NUCLEOTIDE SEQUENCE [LARGE SCALE GENOMIC DNA]</scope>
    <source>
        <strain evidence="21">AR-01</strain>
    </source>
</reference>
<proteinExistence type="inferred from homology"/>
<dbReference type="EC" id="4.1.1.31" evidence="6"/>
<comment type="subcellular location">
    <subcellularLocation>
        <location evidence="2">Cell membrane</location>
        <topology evidence="2">Multi-pass membrane protein</topology>
    </subcellularLocation>
</comment>
<feature type="region of interest" description="Disordered" evidence="18">
    <location>
        <begin position="510"/>
        <end position="544"/>
    </location>
</feature>
<comment type="caution">
    <text evidence="21">The sequence shown here is derived from an EMBL/GenBank/DDBJ whole genome shotgun (WGS) entry which is preliminary data.</text>
</comment>
<gene>
    <name evidence="21" type="primary">PPC4</name>
    <name evidence="21" type="ORF">HAX54_002560</name>
</gene>
<dbReference type="HAMAP" id="MF_00595">
    <property type="entry name" value="PEPcase_type1"/>
    <property type="match status" value="1"/>
</dbReference>
<dbReference type="PRINTS" id="PR00150">
    <property type="entry name" value="PEPCARBXLASE"/>
</dbReference>
<dbReference type="InterPro" id="IPR015813">
    <property type="entry name" value="Pyrv/PenolPyrv_kinase-like_dom"/>
</dbReference>
<feature type="transmembrane region" description="Helical" evidence="19">
    <location>
        <begin position="12"/>
        <end position="34"/>
    </location>
</feature>
<evidence type="ECO:0000313" key="22">
    <source>
        <dbReference type="Proteomes" id="UP000823775"/>
    </source>
</evidence>
<comment type="catalytic activity">
    <reaction evidence="15">
        <text>oxaloacetate + phosphate = phosphoenolpyruvate + hydrogencarbonate</text>
        <dbReference type="Rhea" id="RHEA:28370"/>
        <dbReference type="ChEBI" id="CHEBI:16452"/>
        <dbReference type="ChEBI" id="CHEBI:17544"/>
        <dbReference type="ChEBI" id="CHEBI:43474"/>
        <dbReference type="ChEBI" id="CHEBI:58702"/>
        <dbReference type="EC" id="4.1.1.31"/>
    </reaction>
</comment>
<evidence type="ECO:0000256" key="2">
    <source>
        <dbReference type="ARBA" id="ARBA00004651"/>
    </source>
</evidence>
<dbReference type="InterPro" id="IPR021135">
    <property type="entry name" value="PEP_COase"/>
</dbReference>
<feature type="active site" evidence="16">
    <location>
        <position position="275"/>
    </location>
</feature>
<dbReference type="PANTHER" id="PTHR30523">
    <property type="entry name" value="PHOSPHOENOLPYRUVATE CARBOXYLASE"/>
    <property type="match status" value="1"/>
</dbReference>
<dbReference type="PANTHER" id="PTHR30523:SF6">
    <property type="entry name" value="PHOSPHOENOLPYRUVATE CARBOXYLASE"/>
    <property type="match status" value="1"/>
</dbReference>
<evidence type="ECO:0000256" key="10">
    <source>
        <dbReference type="ARBA" id="ARBA00022842"/>
    </source>
</evidence>
<evidence type="ECO:0000256" key="11">
    <source>
        <dbReference type="ARBA" id="ARBA00022989"/>
    </source>
</evidence>
<dbReference type="Pfam" id="PF00311">
    <property type="entry name" value="PEPcase"/>
    <property type="match status" value="2"/>
</dbReference>
<evidence type="ECO:0000256" key="16">
    <source>
        <dbReference type="PROSITE-ProRule" id="PRU10111"/>
    </source>
</evidence>
<evidence type="ECO:0000256" key="6">
    <source>
        <dbReference type="ARBA" id="ARBA00012305"/>
    </source>
</evidence>
<evidence type="ECO:0000256" key="12">
    <source>
        <dbReference type="ARBA" id="ARBA00023136"/>
    </source>
</evidence>
<feature type="region of interest" description="Disordered" evidence="18">
    <location>
        <begin position="450"/>
        <end position="476"/>
    </location>
</feature>
<keyword evidence="12 19" id="KW-0472">Membrane</keyword>
<evidence type="ECO:0000256" key="17">
    <source>
        <dbReference type="PROSITE-ProRule" id="PRU10112"/>
    </source>
</evidence>
<evidence type="ECO:0000256" key="3">
    <source>
        <dbReference type="ARBA" id="ARBA00007651"/>
    </source>
</evidence>
<name>A0ABS8T434_DATST</name>
<comment type="subunit">
    <text evidence="5">Homotetramer.</text>
</comment>
<keyword evidence="9 19" id="KW-0812">Transmembrane</keyword>
<feature type="domain" description="Casparian strip membrane protein" evidence="20">
    <location>
        <begin position="13"/>
        <end position="123"/>
    </location>
</feature>
<feature type="compositionally biased region" description="Low complexity" evidence="18">
    <location>
        <begin position="457"/>
        <end position="468"/>
    </location>
</feature>
<evidence type="ECO:0000256" key="18">
    <source>
        <dbReference type="SAM" id="MobiDB-lite"/>
    </source>
</evidence>
<keyword evidence="14" id="KW-0120">Carbon dioxide fixation</keyword>
<protein>
    <recommendedName>
        <fullName evidence="6">phosphoenolpyruvate carboxylase</fullName>
        <ecNumber evidence="6">4.1.1.31</ecNumber>
    </recommendedName>
</protein>
<evidence type="ECO:0000256" key="7">
    <source>
        <dbReference type="ARBA" id="ARBA00022475"/>
    </source>
</evidence>
<feature type="transmembrane region" description="Helical" evidence="19">
    <location>
        <begin position="55"/>
        <end position="76"/>
    </location>
</feature>
<dbReference type="Pfam" id="PF04535">
    <property type="entry name" value="CASP_dom"/>
    <property type="match status" value="1"/>
</dbReference>
<keyword evidence="8" id="KW-0597">Phosphoprotein</keyword>
<dbReference type="Proteomes" id="UP000823775">
    <property type="component" value="Unassembled WGS sequence"/>
</dbReference>
<comment type="similarity">
    <text evidence="3">Belongs to the Casparian strip membrane proteins (CASP) family.</text>
</comment>
<dbReference type="PROSITE" id="PS00393">
    <property type="entry name" value="PEPCASE_2"/>
    <property type="match status" value="1"/>
</dbReference>
<evidence type="ECO:0000256" key="9">
    <source>
        <dbReference type="ARBA" id="ARBA00022692"/>
    </source>
</evidence>
<dbReference type="Gene3D" id="1.20.1440.90">
    <property type="entry name" value="Phosphoenolpyruvate/pyruvate domain"/>
    <property type="match status" value="2"/>
</dbReference>
<organism evidence="21 22">
    <name type="scientific">Datura stramonium</name>
    <name type="common">Jimsonweed</name>
    <name type="synonym">Common thornapple</name>
    <dbReference type="NCBI Taxonomy" id="4076"/>
    <lineage>
        <taxon>Eukaryota</taxon>
        <taxon>Viridiplantae</taxon>
        <taxon>Streptophyta</taxon>
        <taxon>Embryophyta</taxon>
        <taxon>Tracheophyta</taxon>
        <taxon>Spermatophyta</taxon>
        <taxon>Magnoliopsida</taxon>
        <taxon>eudicotyledons</taxon>
        <taxon>Gunneridae</taxon>
        <taxon>Pentapetalae</taxon>
        <taxon>asterids</taxon>
        <taxon>lamiids</taxon>
        <taxon>Solanales</taxon>
        <taxon>Solanaceae</taxon>
        <taxon>Solanoideae</taxon>
        <taxon>Datureae</taxon>
        <taxon>Datura</taxon>
    </lineage>
</organism>
<evidence type="ECO:0000256" key="5">
    <source>
        <dbReference type="ARBA" id="ARBA00011881"/>
    </source>
</evidence>
<keyword evidence="10" id="KW-0460">Magnesium</keyword>